<comment type="caution">
    <text evidence="2">The sequence shown here is derived from an EMBL/GenBank/DDBJ whole genome shotgun (WGS) entry which is preliminary data.</text>
</comment>
<dbReference type="Gene3D" id="3.10.180.10">
    <property type="entry name" value="2,3-Dihydroxybiphenyl 1,2-Dioxygenase, domain 1"/>
    <property type="match status" value="1"/>
</dbReference>
<dbReference type="PANTHER" id="PTHR33993:SF2">
    <property type="entry name" value="VOC DOMAIN-CONTAINING PROTEIN"/>
    <property type="match status" value="1"/>
</dbReference>
<dbReference type="PANTHER" id="PTHR33993">
    <property type="entry name" value="GLYOXALASE-RELATED"/>
    <property type="match status" value="1"/>
</dbReference>
<name>A0A1S9PGS6_9SPHI</name>
<dbReference type="RefSeq" id="WP_078347933.1">
    <property type="nucleotide sequence ID" value="NZ_MBTF01000009.1"/>
</dbReference>
<proteinExistence type="predicted"/>
<dbReference type="EMBL" id="MBTF01000009">
    <property type="protein sequence ID" value="OOQ60153.1"/>
    <property type="molecule type" value="Genomic_DNA"/>
</dbReference>
<evidence type="ECO:0000313" key="2">
    <source>
        <dbReference type="EMBL" id="OOQ60153.1"/>
    </source>
</evidence>
<organism evidence="2 3">
    <name type="scientific">Mucilaginibacter pedocola</name>
    <dbReference type="NCBI Taxonomy" id="1792845"/>
    <lineage>
        <taxon>Bacteria</taxon>
        <taxon>Pseudomonadati</taxon>
        <taxon>Bacteroidota</taxon>
        <taxon>Sphingobacteriia</taxon>
        <taxon>Sphingobacteriales</taxon>
        <taxon>Sphingobacteriaceae</taxon>
        <taxon>Mucilaginibacter</taxon>
    </lineage>
</organism>
<dbReference type="CDD" id="cd07247">
    <property type="entry name" value="SgaA_N_like"/>
    <property type="match status" value="1"/>
</dbReference>
<evidence type="ECO:0000313" key="3">
    <source>
        <dbReference type="Proteomes" id="UP000189739"/>
    </source>
</evidence>
<dbReference type="STRING" id="1792845.BC343_26905"/>
<protein>
    <submittedName>
        <fullName evidence="2">Bleomycin resistance protein</fullName>
    </submittedName>
</protein>
<keyword evidence="3" id="KW-1185">Reference proteome</keyword>
<accession>A0A1S9PGS6</accession>
<dbReference type="SUPFAM" id="SSF54593">
    <property type="entry name" value="Glyoxalase/Bleomycin resistance protein/Dihydroxybiphenyl dioxygenase"/>
    <property type="match status" value="1"/>
</dbReference>
<dbReference type="InterPro" id="IPR052164">
    <property type="entry name" value="Anthracycline_SecMetBiosynth"/>
</dbReference>
<dbReference type="AlphaFoldDB" id="A0A1S9PGS6"/>
<dbReference type="InterPro" id="IPR053863">
    <property type="entry name" value="Glyoxy/Ble-like_N"/>
</dbReference>
<dbReference type="PROSITE" id="PS51819">
    <property type="entry name" value="VOC"/>
    <property type="match status" value="1"/>
</dbReference>
<reference evidence="2 3" key="1">
    <citation type="submission" date="2016-07" db="EMBL/GenBank/DDBJ databases">
        <title>Genomic analysis of zinc-resistant bacterium Mucilaginibacter pedocola TBZ30.</title>
        <authorList>
            <person name="Huang J."/>
            <person name="Tang J."/>
        </authorList>
    </citation>
    <scope>NUCLEOTIDE SEQUENCE [LARGE SCALE GENOMIC DNA]</scope>
    <source>
        <strain evidence="2 3">TBZ30</strain>
    </source>
</reference>
<dbReference type="InterPro" id="IPR037523">
    <property type="entry name" value="VOC_core"/>
</dbReference>
<evidence type="ECO:0000259" key="1">
    <source>
        <dbReference type="PROSITE" id="PS51819"/>
    </source>
</evidence>
<dbReference type="InterPro" id="IPR029068">
    <property type="entry name" value="Glyas_Bleomycin-R_OHBP_Dase"/>
</dbReference>
<dbReference type="Pfam" id="PF22677">
    <property type="entry name" value="Ble-like_N"/>
    <property type="match status" value="1"/>
</dbReference>
<feature type="domain" description="VOC" evidence="1">
    <location>
        <begin position="6"/>
        <end position="128"/>
    </location>
</feature>
<dbReference type="OrthoDB" id="9804235at2"/>
<dbReference type="Proteomes" id="UP000189739">
    <property type="component" value="Unassembled WGS sequence"/>
</dbReference>
<sequence length="135" mass="15014">MIFKNAISWFEIPVADIDRAQKFYETIFDIEMIPMDMDDFKLQMRMFPLESPMGVGGALCYAGDFYKPSADSGPLVYLNANPDVQNILDKIEAAGGTIVVPKTEISPSYGHMGVFLDSEGNRIALHSLPVEMSEE</sequence>
<gene>
    <name evidence="2" type="ORF">BC343_26905</name>
</gene>